<dbReference type="EMBL" id="CP050125">
    <property type="protein sequence ID" value="QIP43942.1"/>
    <property type="molecule type" value="Genomic_DNA"/>
</dbReference>
<sequence length="181" mass="20086">MSRPSDDVRLLTISNTVSERLKSLPADYEAASALIASAAFQVGFTRIAAGLAQEMAGPKGDTYIHERFAPEQFDVLQLAPIDFASRTALTCLDLCAAAAYRLRRAGRFDCHGESDLEHLKEAIRKNGVQLHEGQERWRQALMGDNKLRLLKLVRDQVTHRALERHITIGEGPLSMATKFSP</sequence>
<proteinExistence type="predicted"/>
<accession>A0A6G9D4C5</accession>
<dbReference type="RefSeq" id="WP_166503057.1">
    <property type="nucleotide sequence ID" value="NZ_CP050125.1"/>
</dbReference>
<name>A0A6G9D4C5_RHOER</name>
<protein>
    <submittedName>
        <fullName evidence="1">Uncharacterized protein</fullName>
    </submittedName>
</protein>
<keyword evidence="1" id="KW-0614">Plasmid</keyword>
<organism evidence="1 2">
    <name type="scientific">Rhodococcus erythropolis</name>
    <name type="common">Arthrobacter picolinophilus</name>
    <dbReference type="NCBI Taxonomy" id="1833"/>
    <lineage>
        <taxon>Bacteria</taxon>
        <taxon>Bacillati</taxon>
        <taxon>Actinomycetota</taxon>
        <taxon>Actinomycetes</taxon>
        <taxon>Mycobacteriales</taxon>
        <taxon>Nocardiaceae</taxon>
        <taxon>Rhodococcus</taxon>
        <taxon>Rhodococcus erythropolis group</taxon>
    </lineage>
</organism>
<geneLocation type="plasmid" evidence="1 2">
    <name>plas1</name>
</geneLocation>
<dbReference type="AlphaFoldDB" id="A0A6G9D4C5"/>
<evidence type="ECO:0000313" key="2">
    <source>
        <dbReference type="Proteomes" id="UP000502345"/>
    </source>
</evidence>
<reference evidence="1 2" key="1">
    <citation type="submission" date="2020-03" db="EMBL/GenBank/DDBJ databases">
        <title>Screen low temperature-resistant strains for efficient degradation of petroleum hydrocarbons under the low temperature.</title>
        <authorList>
            <person name="Wang Y."/>
            <person name="Chen J."/>
        </authorList>
    </citation>
    <scope>NUCLEOTIDE SEQUENCE [LARGE SCALE GENOMIC DNA]</scope>
    <source>
        <strain evidence="1 2">KB1</strain>
        <plasmid evidence="1 2">plas1</plasmid>
    </source>
</reference>
<dbReference type="Proteomes" id="UP000502345">
    <property type="component" value="Plasmid plas1"/>
</dbReference>
<gene>
    <name evidence="1" type="ORF">G9444_6699</name>
</gene>
<evidence type="ECO:0000313" key="1">
    <source>
        <dbReference type="EMBL" id="QIP43942.1"/>
    </source>
</evidence>